<evidence type="ECO:0000313" key="2">
    <source>
        <dbReference type="Proteomes" id="UP000215509"/>
    </source>
</evidence>
<proteinExistence type="predicted"/>
<sequence length="220" mass="24822">MTELQGLNPHLALFSVQNEAFRPYGRILKGYDFNEVMQQMEQTDIPAEGNVYLTSVKQLEQTAIKGQLQQHVYGGMEIQLGYCNGRNSNLNGLEYHKGSEINVAVTDLVLLLGKVQDIRDNKYSTEHIQAFFIPQGTAVELYSTTLHFAPCKVTDDGFKCIVVLPKGTNEPLEHKSEAITEEDELLFMTNKWLLAHPERKILIDRGAYPGIVGDNIVMMY</sequence>
<dbReference type="InterPro" id="IPR024060">
    <property type="entry name" value="Ureidoglycolate_lyase_dom_sf"/>
</dbReference>
<dbReference type="GO" id="GO:0004848">
    <property type="term" value="F:ureidoglycolate hydrolase activity"/>
    <property type="evidence" value="ECO:0007669"/>
    <property type="project" value="InterPro"/>
</dbReference>
<dbReference type="Gene3D" id="2.60.120.480">
    <property type="entry name" value="Ureidoglycolate hydrolase"/>
    <property type="match status" value="1"/>
</dbReference>
<dbReference type="Pfam" id="PF16161">
    <property type="entry name" value="DUF4867"/>
    <property type="match status" value="1"/>
</dbReference>
<gene>
    <name evidence="1" type="ORF">CF651_13700</name>
</gene>
<evidence type="ECO:0000313" key="1">
    <source>
        <dbReference type="EMBL" id="OXM85791.1"/>
    </source>
</evidence>
<reference evidence="1 2" key="1">
    <citation type="submission" date="2017-07" db="EMBL/GenBank/DDBJ databases">
        <title>Genome sequencing and assembly of Paenibacillus rigui.</title>
        <authorList>
            <person name="Mayilraj S."/>
        </authorList>
    </citation>
    <scope>NUCLEOTIDE SEQUENCE [LARGE SCALE GENOMIC DNA]</scope>
    <source>
        <strain evidence="1 2">JCM 16352</strain>
    </source>
</reference>
<keyword evidence="2" id="KW-1185">Reference proteome</keyword>
<dbReference type="AlphaFoldDB" id="A0A229URB6"/>
<dbReference type="OrthoDB" id="358393at2"/>
<accession>A0A229URB6</accession>
<protein>
    <submittedName>
        <fullName evidence="1">DUF4867 domain-containing protein</fullName>
    </submittedName>
</protein>
<name>A0A229URB6_9BACL</name>
<dbReference type="Proteomes" id="UP000215509">
    <property type="component" value="Unassembled WGS sequence"/>
</dbReference>
<dbReference type="InterPro" id="IPR032358">
    <property type="entry name" value="DUF4867"/>
</dbReference>
<organism evidence="1 2">
    <name type="scientific">Paenibacillus rigui</name>
    <dbReference type="NCBI Taxonomy" id="554312"/>
    <lineage>
        <taxon>Bacteria</taxon>
        <taxon>Bacillati</taxon>
        <taxon>Bacillota</taxon>
        <taxon>Bacilli</taxon>
        <taxon>Bacillales</taxon>
        <taxon>Paenibacillaceae</taxon>
        <taxon>Paenibacillus</taxon>
    </lineage>
</organism>
<dbReference type="EMBL" id="NMQW01000018">
    <property type="protein sequence ID" value="OXM85791.1"/>
    <property type="molecule type" value="Genomic_DNA"/>
</dbReference>
<comment type="caution">
    <text evidence="1">The sequence shown here is derived from an EMBL/GenBank/DDBJ whole genome shotgun (WGS) entry which is preliminary data.</text>
</comment>